<sequence length="173" mass="20247">MVEFSYRKRLLHYREIFVEIAKSCAIFLCFGQHLNDTNNVAVSFNFCSPQFNQITFIIIFNQLNYVNKNLDIKGFLYYKSTNVIIISNFCSRDVLSSAQVSLPSLTFPLKSHHFTTFLQYLGKYAFVRLATRRFWKVPWQTNPNLLNKRHLNFACAYHNTQESSPSGTPLKRL</sequence>
<proteinExistence type="predicted"/>
<dbReference type="Proteomes" id="UP000055048">
    <property type="component" value="Unassembled WGS sequence"/>
</dbReference>
<reference evidence="1 2" key="1">
    <citation type="submission" date="2015-01" db="EMBL/GenBank/DDBJ databases">
        <title>Evolution of Trichinella species and genotypes.</title>
        <authorList>
            <person name="Korhonen P.K."/>
            <person name="Edoardo P."/>
            <person name="Giuseppe L.R."/>
            <person name="Gasser R.B."/>
        </authorList>
    </citation>
    <scope>NUCLEOTIDE SEQUENCE [LARGE SCALE GENOMIC DNA]</scope>
    <source>
        <strain evidence="1">ISS417</strain>
    </source>
</reference>
<name>A0A0V0T1U3_9BILA</name>
<accession>A0A0V0T1U3</accession>
<dbReference type="EMBL" id="JYDJ01000972">
    <property type="protein sequence ID" value="KRX32977.1"/>
    <property type="molecule type" value="Genomic_DNA"/>
</dbReference>
<gene>
    <name evidence="1" type="ORF">T05_11182</name>
</gene>
<comment type="caution">
    <text evidence="1">The sequence shown here is derived from an EMBL/GenBank/DDBJ whole genome shotgun (WGS) entry which is preliminary data.</text>
</comment>
<evidence type="ECO:0000313" key="1">
    <source>
        <dbReference type="EMBL" id="KRX32977.1"/>
    </source>
</evidence>
<protein>
    <submittedName>
        <fullName evidence="1">Uncharacterized protein</fullName>
    </submittedName>
</protein>
<evidence type="ECO:0000313" key="2">
    <source>
        <dbReference type="Proteomes" id="UP000055048"/>
    </source>
</evidence>
<organism evidence="1 2">
    <name type="scientific">Trichinella murrelli</name>
    <dbReference type="NCBI Taxonomy" id="144512"/>
    <lineage>
        <taxon>Eukaryota</taxon>
        <taxon>Metazoa</taxon>
        <taxon>Ecdysozoa</taxon>
        <taxon>Nematoda</taxon>
        <taxon>Enoplea</taxon>
        <taxon>Dorylaimia</taxon>
        <taxon>Trichinellida</taxon>
        <taxon>Trichinellidae</taxon>
        <taxon>Trichinella</taxon>
    </lineage>
</organism>
<keyword evidence="2" id="KW-1185">Reference proteome</keyword>
<dbReference type="AlphaFoldDB" id="A0A0V0T1U3"/>